<dbReference type="Gene3D" id="3.40.50.720">
    <property type="entry name" value="NAD(P)-binding Rossmann-like Domain"/>
    <property type="match status" value="1"/>
</dbReference>
<dbReference type="InterPro" id="IPR051604">
    <property type="entry name" value="Ergot_Alk_Oxidoreductase"/>
</dbReference>
<dbReference type="STRING" id="660025.F9FLY7"/>
<dbReference type="Pfam" id="PF13460">
    <property type="entry name" value="NAD_binding_10"/>
    <property type="match status" value="1"/>
</dbReference>
<dbReference type="Gene3D" id="3.90.25.10">
    <property type="entry name" value="UDP-galactose 4-epimerase, domain 1"/>
    <property type="match status" value="1"/>
</dbReference>
<accession>F9FLY7</accession>
<comment type="caution">
    <text evidence="2">The sequence shown here is derived from an EMBL/GenBank/DDBJ whole genome shotgun (WGS) entry which is preliminary data.</text>
</comment>
<dbReference type="PANTHER" id="PTHR43162:SF1">
    <property type="entry name" value="PRESTALK A DIFFERENTIATION PROTEIN A"/>
    <property type="match status" value="1"/>
</dbReference>
<dbReference type="InterPro" id="IPR036291">
    <property type="entry name" value="NAD(P)-bd_dom_sf"/>
</dbReference>
<protein>
    <recommendedName>
        <fullName evidence="1">NAD(P)-binding domain-containing protein</fullName>
    </recommendedName>
</protein>
<gene>
    <name evidence="2" type="ORF">FOXB_07417</name>
</gene>
<dbReference type="InterPro" id="IPR016040">
    <property type="entry name" value="NAD(P)-bd_dom"/>
</dbReference>
<dbReference type="SUPFAM" id="SSF51735">
    <property type="entry name" value="NAD(P)-binding Rossmann-fold domains"/>
    <property type="match status" value="1"/>
</dbReference>
<dbReference type="OrthoDB" id="419598at2759"/>
<feature type="domain" description="NAD(P)-binding" evidence="1">
    <location>
        <begin position="60"/>
        <end position="168"/>
    </location>
</feature>
<sequence length="339" mass="37680">MYLLEDGGHVGPAEITCERYSKLAAFPKTKKRTVHDFRSHTNFKHSYSLLFDMKVVVVPASAQTSQWAIQTLLDDSSVPSVIGVYRDVGKVPAGFRNHQIFQAVQGDVSDGSTLDFSGCDAVITLTPPKLDGSDFIAFGKNMATNVRQAVAKSRSVKRLVYVSSQGAQYAEGVGEVVFVRNCYFMENWSSALDTINSDNPYFYSTIAPLDYSLPMVSVKDIGKTCAREALSAGTPLERSPRIVYLHGPRNFSVRDVWEAFEKVTGKKIRVELVETEGLRRFFEHSPLPANLVDDFVEMMLTFLPGGLLEEEMNDLTNAVRGDDTLVDSFSRMWRASQSA</sequence>
<reference evidence="2" key="1">
    <citation type="journal article" date="2012" name="Mol. Plant Microbe Interact.">
        <title>A highly conserved effector in Fusarium oxysporum is required for full virulence on Arabidopsis.</title>
        <authorList>
            <person name="Thatcher L.F."/>
            <person name="Gardiner D.M."/>
            <person name="Kazan K."/>
            <person name="Manners J."/>
        </authorList>
    </citation>
    <scope>NUCLEOTIDE SEQUENCE [LARGE SCALE GENOMIC DNA]</scope>
    <source>
        <strain evidence="2">Fo5176</strain>
    </source>
</reference>
<dbReference type="EMBL" id="AFQF01002231">
    <property type="protein sequence ID" value="EGU82065.1"/>
    <property type="molecule type" value="Genomic_DNA"/>
</dbReference>
<evidence type="ECO:0000259" key="1">
    <source>
        <dbReference type="Pfam" id="PF13460"/>
    </source>
</evidence>
<proteinExistence type="predicted"/>
<name>F9FLY7_FUSOF</name>
<evidence type="ECO:0000313" key="2">
    <source>
        <dbReference type="EMBL" id="EGU82065.1"/>
    </source>
</evidence>
<dbReference type="PANTHER" id="PTHR43162">
    <property type="match status" value="1"/>
</dbReference>
<dbReference type="AlphaFoldDB" id="F9FLY7"/>
<organism evidence="2">
    <name type="scientific">Fusarium oxysporum (strain Fo5176)</name>
    <name type="common">Fusarium vascular wilt</name>
    <dbReference type="NCBI Taxonomy" id="660025"/>
    <lineage>
        <taxon>Eukaryota</taxon>
        <taxon>Fungi</taxon>
        <taxon>Dikarya</taxon>
        <taxon>Ascomycota</taxon>
        <taxon>Pezizomycotina</taxon>
        <taxon>Sordariomycetes</taxon>
        <taxon>Hypocreomycetidae</taxon>
        <taxon>Hypocreales</taxon>
        <taxon>Nectriaceae</taxon>
        <taxon>Fusarium</taxon>
        <taxon>Fusarium oxysporum species complex</taxon>
    </lineage>
</organism>